<dbReference type="EMBL" id="GL379987">
    <property type="protein sequence ID" value="EGT41102.1"/>
    <property type="molecule type" value="Genomic_DNA"/>
</dbReference>
<gene>
    <name evidence="1" type="ORF">CAEBREN_07849</name>
</gene>
<dbReference type="AlphaFoldDB" id="G0NZA3"/>
<keyword evidence="2" id="KW-1185">Reference proteome</keyword>
<reference evidence="2" key="1">
    <citation type="submission" date="2011-07" db="EMBL/GenBank/DDBJ databases">
        <authorList>
            <consortium name="Caenorhabditis brenneri Sequencing and Analysis Consortium"/>
            <person name="Wilson R.K."/>
        </authorList>
    </citation>
    <scope>NUCLEOTIDE SEQUENCE [LARGE SCALE GENOMIC DNA]</scope>
    <source>
        <strain evidence="2">PB2801</strain>
    </source>
</reference>
<sequence length="53" mass="6118">MNFKIWRLVQKYPIPTVFLFRFQKVVVLKTTTTTVSSSSFLINLILLGGRVDT</sequence>
<evidence type="ECO:0000313" key="2">
    <source>
        <dbReference type="Proteomes" id="UP000008068"/>
    </source>
</evidence>
<dbReference type="Proteomes" id="UP000008068">
    <property type="component" value="Unassembled WGS sequence"/>
</dbReference>
<organism evidence="2">
    <name type="scientific">Caenorhabditis brenneri</name>
    <name type="common">Nematode worm</name>
    <dbReference type="NCBI Taxonomy" id="135651"/>
    <lineage>
        <taxon>Eukaryota</taxon>
        <taxon>Metazoa</taxon>
        <taxon>Ecdysozoa</taxon>
        <taxon>Nematoda</taxon>
        <taxon>Chromadorea</taxon>
        <taxon>Rhabditida</taxon>
        <taxon>Rhabditina</taxon>
        <taxon>Rhabditomorpha</taxon>
        <taxon>Rhabditoidea</taxon>
        <taxon>Rhabditidae</taxon>
        <taxon>Peloderinae</taxon>
        <taxon>Caenorhabditis</taxon>
    </lineage>
</organism>
<name>G0NZA3_CAEBE</name>
<dbReference type="InParanoid" id="G0NZA3"/>
<dbReference type="HOGENOM" id="CLU_3070663_0_0_1"/>
<accession>G0NZA3</accession>
<proteinExistence type="predicted"/>
<evidence type="ECO:0000313" key="1">
    <source>
        <dbReference type="EMBL" id="EGT41102.1"/>
    </source>
</evidence>
<protein>
    <submittedName>
        <fullName evidence="1">Uncharacterized protein</fullName>
    </submittedName>
</protein>